<accession>A0ABT2KN30</accession>
<dbReference type="SUPFAM" id="SSF52540">
    <property type="entry name" value="P-loop containing nucleoside triphosphate hydrolases"/>
    <property type="match status" value="1"/>
</dbReference>
<sequence>MLTFDRIVSLRNKAGRLLGRGRGAPRPPQPIRERVVLFHFPKTGGTSLHRFLLPHFPRETICPERLRNLDRFDAEQLAGYRYVSAHMDYERFQLIPGPHCAITVLREPKARVLSLYYFWRAHSWRVIEERKLKGPRLAKDLGLLEFLRHRTEGLPSDTDNYYARSLIGRHWVGPRGEMRLSDEEALPLALERLGEFDIVGFTEDMPALFRQVTSRLGIAMPREMPWALSSQERARHPDMEEVDREEITPEIDAELDHLTRLDRVIYEEARRRFGRH</sequence>
<dbReference type="RefSeq" id="WP_260349876.1">
    <property type="nucleotide sequence ID" value="NZ_NTHN02000041.1"/>
</dbReference>
<name>A0ABT2KN30_9RHOB</name>
<comment type="caution">
    <text evidence="1">The sequence shown here is derived from an EMBL/GenBank/DDBJ whole genome shotgun (WGS) entry which is preliminary data.</text>
</comment>
<evidence type="ECO:0000313" key="2">
    <source>
        <dbReference type="Proteomes" id="UP000217448"/>
    </source>
</evidence>
<reference evidence="2" key="1">
    <citation type="submission" date="2023-07" db="EMBL/GenBank/DDBJ databases">
        <title>Yangia mangrovi SAOS 153D genome.</title>
        <authorList>
            <person name="Verma A."/>
            <person name="Pal Y."/>
            <person name="Sundharam S."/>
            <person name="Bisht B."/>
            <person name="Srinivasan K."/>
        </authorList>
    </citation>
    <scope>NUCLEOTIDE SEQUENCE [LARGE SCALE GENOMIC DNA]</scope>
    <source>
        <strain evidence="2">SAOS 153D</strain>
    </source>
</reference>
<dbReference type="InterPro" id="IPR027417">
    <property type="entry name" value="P-loop_NTPase"/>
</dbReference>
<keyword evidence="2" id="KW-1185">Reference proteome</keyword>
<evidence type="ECO:0000313" key="1">
    <source>
        <dbReference type="EMBL" id="MCT4372264.1"/>
    </source>
</evidence>
<dbReference type="EMBL" id="NTHN02000041">
    <property type="protein sequence ID" value="MCT4372264.1"/>
    <property type="molecule type" value="Genomic_DNA"/>
</dbReference>
<dbReference type="Proteomes" id="UP000217448">
    <property type="component" value="Unassembled WGS sequence"/>
</dbReference>
<protein>
    <submittedName>
        <fullName evidence="1">Sulfotransferase family 2 domain-containing protein</fullName>
    </submittedName>
</protein>
<proteinExistence type="predicted"/>
<organism evidence="1 2">
    <name type="scientific">Alloyangia mangrovi</name>
    <dbReference type="NCBI Taxonomy" id="1779329"/>
    <lineage>
        <taxon>Bacteria</taxon>
        <taxon>Pseudomonadati</taxon>
        <taxon>Pseudomonadota</taxon>
        <taxon>Alphaproteobacteria</taxon>
        <taxon>Rhodobacterales</taxon>
        <taxon>Roseobacteraceae</taxon>
        <taxon>Alloyangia</taxon>
    </lineage>
</organism>
<dbReference type="Gene3D" id="3.40.50.300">
    <property type="entry name" value="P-loop containing nucleotide triphosphate hydrolases"/>
    <property type="match status" value="1"/>
</dbReference>
<gene>
    <name evidence="1" type="ORF">CLG85_018865</name>
</gene>